<sequence>MSPTNQTPSDPPLPPSLSSTDPELLSYFTAFTHEVSQHSTLDTHTRHMVLLAASIGKNALTQWTQLLRAALTNATVSPIEAKELVYQAVPYVGIACALDFIAATNHVLQEQGVKLPLDPQSTTTPESRLEDGTATQKHILGAAAVDKMYASAPADLMHIQRYLSANCFGDHYTRGGVDVPLRELLTFSMLAAQGGCDAQVKAHVGMNVNVGNGRQRLIDVATVLLPFIGYPRTLNAIAAVNEGAPAGKE</sequence>
<dbReference type="EMBL" id="MU006225">
    <property type="protein sequence ID" value="KAF2826819.1"/>
    <property type="molecule type" value="Genomic_DNA"/>
</dbReference>
<evidence type="ECO:0000313" key="3">
    <source>
        <dbReference type="Proteomes" id="UP000799424"/>
    </source>
</evidence>
<dbReference type="InterPro" id="IPR003779">
    <property type="entry name" value="CMD-like"/>
</dbReference>
<dbReference type="PANTHER" id="PTHR33570">
    <property type="entry name" value="4-CARBOXYMUCONOLACTONE DECARBOXYLASE FAMILY PROTEIN"/>
    <property type="match status" value="1"/>
</dbReference>
<proteinExistence type="predicted"/>
<dbReference type="Gene3D" id="1.20.1290.10">
    <property type="entry name" value="AhpD-like"/>
    <property type="match status" value="1"/>
</dbReference>
<dbReference type="Pfam" id="PF02627">
    <property type="entry name" value="CMD"/>
    <property type="match status" value="2"/>
</dbReference>
<dbReference type="OrthoDB" id="104509at2759"/>
<accession>A0A6A7A232</accession>
<feature type="domain" description="Carboxymuconolactone decarboxylase-like" evidence="1">
    <location>
        <begin position="159"/>
        <end position="242"/>
    </location>
</feature>
<dbReference type="PANTHER" id="PTHR33570:SF2">
    <property type="entry name" value="CARBOXYMUCONOLACTONE DECARBOXYLASE-LIKE DOMAIN-CONTAINING PROTEIN"/>
    <property type="match status" value="1"/>
</dbReference>
<keyword evidence="3" id="KW-1185">Reference proteome</keyword>
<dbReference type="InterPro" id="IPR029032">
    <property type="entry name" value="AhpD-like"/>
</dbReference>
<feature type="domain" description="Carboxymuconolactone decarboxylase-like" evidence="1">
    <location>
        <begin position="22"/>
        <end position="104"/>
    </location>
</feature>
<dbReference type="SUPFAM" id="SSF69118">
    <property type="entry name" value="AhpD-like"/>
    <property type="match status" value="1"/>
</dbReference>
<gene>
    <name evidence="2" type="ORF">CC86DRAFT_381893</name>
</gene>
<dbReference type="GO" id="GO:0051920">
    <property type="term" value="F:peroxiredoxin activity"/>
    <property type="evidence" value="ECO:0007669"/>
    <property type="project" value="InterPro"/>
</dbReference>
<evidence type="ECO:0000259" key="1">
    <source>
        <dbReference type="Pfam" id="PF02627"/>
    </source>
</evidence>
<dbReference type="Proteomes" id="UP000799424">
    <property type="component" value="Unassembled WGS sequence"/>
</dbReference>
<protein>
    <submittedName>
        <fullName evidence="2">Carboxymuconolactone decarboxylase-like protein</fullName>
    </submittedName>
</protein>
<name>A0A6A7A232_9PLEO</name>
<organism evidence="2 3">
    <name type="scientific">Ophiobolus disseminans</name>
    <dbReference type="NCBI Taxonomy" id="1469910"/>
    <lineage>
        <taxon>Eukaryota</taxon>
        <taxon>Fungi</taxon>
        <taxon>Dikarya</taxon>
        <taxon>Ascomycota</taxon>
        <taxon>Pezizomycotina</taxon>
        <taxon>Dothideomycetes</taxon>
        <taxon>Pleosporomycetidae</taxon>
        <taxon>Pleosporales</taxon>
        <taxon>Pleosporineae</taxon>
        <taxon>Phaeosphaeriaceae</taxon>
        <taxon>Ophiobolus</taxon>
    </lineage>
</organism>
<reference evidence="2" key="1">
    <citation type="journal article" date="2020" name="Stud. Mycol.">
        <title>101 Dothideomycetes genomes: a test case for predicting lifestyles and emergence of pathogens.</title>
        <authorList>
            <person name="Haridas S."/>
            <person name="Albert R."/>
            <person name="Binder M."/>
            <person name="Bloem J."/>
            <person name="Labutti K."/>
            <person name="Salamov A."/>
            <person name="Andreopoulos B."/>
            <person name="Baker S."/>
            <person name="Barry K."/>
            <person name="Bills G."/>
            <person name="Bluhm B."/>
            <person name="Cannon C."/>
            <person name="Castanera R."/>
            <person name="Culley D."/>
            <person name="Daum C."/>
            <person name="Ezra D."/>
            <person name="Gonzalez J."/>
            <person name="Henrissat B."/>
            <person name="Kuo A."/>
            <person name="Liang C."/>
            <person name="Lipzen A."/>
            <person name="Lutzoni F."/>
            <person name="Magnuson J."/>
            <person name="Mondo S."/>
            <person name="Nolan M."/>
            <person name="Ohm R."/>
            <person name="Pangilinan J."/>
            <person name="Park H.-J."/>
            <person name="Ramirez L."/>
            <person name="Alfaro M."/>
            <person name="Sun H."/>
            <person name="Tritt A."/>
            <person name="Yoshinaga Y."/>
            <person name="Zwiers L.-H."/>
            <person name="Turgeon B."/>
            <person name="Goodwin S."/>
            <person name="Spatafora J."/>
            <person name="Crous P."/>
            <person name="Grigoriev I."/>
        </authorList>
    </citation>
    <scope>NUCLEOTIDE SEQUENCE</scope>
    <source>
        <strain evidence="2">CBS 113818</strain>
    </source>
</reference>
<dbReference type="AlphaFoldDB" id="A0A6A7A232"/>
<evidence type="ECO:0000313" key="2">
    <source>
        <dbReference type="EMBL" id="KAF2826819.1"/>
    </source>
</evidence>
<dbReference type="InterPro" id="IPR052512">
    <property type="entry name" value="4CMD/NDH-1_regulator"/>
</dbReference>